<evidence type="ECO:0000313" key="4">
    <source>
        <dbReference type="RefSeq" id="XP_022236311.1"/>
    </source>
</evidence>
<sequence>MKRRRLHWDNLQCIEYAASKEGASALLNPTELSSDSHRLNRRLRPANRKHRQNVLPSQNKFIACNSSTSVSSPLKAAPGYPRASVSSPLKAAPGYPSTSVSSTLKAAPGYPSTSISSPLKAAPGYPRASVFSPLKAAPGYPSTSVSSTLKAAPGYPTSSVSSPLKAAPGYPTASVSSPLKAAPGYPSTFVSSPLQGAPSYPGAYVSSPQHIAQSFSRLKKYNFSGFSRASLLITETSESSGNIRKDHGGNEAECDQSKFISNSREQNLFLIQHTGLPRKFKEISCERKSRDTDIFQNDRSALSLNLNSVKKRNSNKKKAKRKLSQKNTLENYFKTFPVKDTIKLNVSVDSRNEGYFVGPSKSSSQFESKCLTSLGHLGTPTSKSNVYENPESDHAIDLQTLPVIRDRNYDMINNLVDDELFGDTYGLLGTEDAVFRLAAEAEEIADSAKSQGIDYFALLPVHCFELILCHLPVLDLLLNLTKVNKYWNQVISNKHFIPWKKMYHRLKTNSDAGVKIQIKTICENYDMNSVKYCIIGLIRYMKSFRQSASSESISFLQHHKKIKWVLELLEEREPQL</sequence>
<feature type="non-terminal residue" evidence="4">
    <location>
        <position position="576"/>
    </location>
</feature>
<evidence type="ECO:0000313" key="3">
    <source>
        <dbReference type="Proteomes" id="UP000694941"/>
    </source>
</evidence>
<feature type="domain" description="F-box" evidence="2">
    <location>
        <begin position="453"/>
        <end position="502"/>
    </location>
</feature>
<keyword evidence="3" id="KW-1185">Reference proteome</keyword>
<feature type="region of interest" description="Disordered" evidence="1">
    <location>
        <begin position="72"/>
        <end position="109"/>
    </location>
</feature>
<dbReference type="PROSITE" id="PS50181">
    <property type="entry name" value="FBOX"/>
    <property type="match status" value="1"/>
</dbReference>
<accession>A0ABM1RY56</accession>
<evidence type="ECO:0000256" key="1">
    <source>
        <dbReference type="SAM" id="MobiDB-lite"/>
    </source>
</evidence>
<dbReference type="InterPro" id="IPR001810">
    <property type="entry name" value="F-box_dom"/>
</dbReference>
<reference evidence="4" key="1">
    <citation type="submission" date="2025-08" db="UniProtKB">
        <authorList>
            <consortium name="RefSeq"/>
        </authorList>
    </citation>
    <scope>IDENTIFICATION</scope>
    <source>
        <tissue evidence="4">Muscle</tissue>
    </source>
</reference>
<dbReference type="SUPFAM" id="SSF81383">
    <property type="entry name" value="F-box domain"/>
    <property type="match status" value="1"/>
</dbReference>
<gene>
    <name evidence="4" type="primary">LOC106476860</name>
</gene>
<protein>
    <submittedName>
        <fullName evidence="4">Uncharacterized protein LOC106476860</fullName>
    </submittedName>
</protein>
<dbReference type="Pfam" id="PF00646">
    <property type="entry name" value="F-box"/>
    <property type="match status" value="1"/>
</dbReference>
<evidence type="ECO:0000259" key="2">
    <source>
        <dbReference type="PROSITE" id="PS50181"/>
    </source>
</evidence>
<dbReference type="Proteomes" id="UP000694941">
    <property type="component" value="Unplaced"/>
</dbReference>
<dbReference type="GeneID" id="106476860"/>
<dbReference type="RefSeq" id="XP_022236311.1">
    <property type="nucleotide sequence ID" value="XM_022380603.1"/>
</dbReference>
<name>A0ABM1RY56_LIMPO</name>
<dbReference type="Gene3D" id="1.20.1280.50">
    <property type="match status" value="1"/>
</dbReference>
<dbReference type="InterPro" id="IPR036047">
    <property type="entry name" value="F-box-like_dom_sf"/>
</dbReference>
<proteinExistence type="predicted"/>
<organism evidence="3 4">
    <name type="scientific">Limulus polyphemus</name>
    <name type="common">Atlantic horseshoe crab</name>
    <dbReference type="NCBI Taxonomy" id="6850"/>
    <lineage>
        <taxon>Eukaryota</taxon>
        <taxon>Metazoa</taxon>
        <taxon>Ecdysozoa</taxon>
        <taxon>Arthropoda</taxon>
        <taxon>Chelicerata</taxon>
        <taxon>Merostomata</taxon>
        <taxon>Xiphosura</taxon>
        <taxon>Limulidae</taxon>
        <taxon>Limulus</taxon>
    </lineage>
</organism>